<dbReference type="RefSeq" id="WP_124898383.1">
    <property type="nucleotide sequence ID" value="NZ_RQTJ01000003.1"/>
</dbReference>
<feature type="transmembrane region" description="Helical" evidence="1">
    <location>
        <begin position="73"/>
        <end position="90"/>
    </location>
</feature>
<organism evidence="3 4">
    <name type="scientific">Paenimyroides viscosum</name>
    <dbReference type="NCBI Taxonomy" id="2488729"/>
    <lineage>
        <taxon>Bacteria</taxon>
        <taxon>Pseudomonadati</taxon>
        <taxon>Bacteroidota</taxon>
        <taxon>Flavobacteriia</taxon>
        <taxon>Flavobacteriales</taxon>
        <taxon>Flavobacteriaceae</taxon>
        <taxon>Paenimyroides</taxon>
    </lineage>
</organism>
<keyword evidence="1" id="KW-1133">Transmembrane helix</keyword>
<dbReference type="InterPro" id="IPR005530">
    <property type="entry name" value="SPW"/>
</dbReference>
<dbReference type="OrthoDB" id="129082at2"/>
<dbReference type="Pfam" id="PF03779">
    <property type="entry name" value="SPW"/>
    <property type="match status" value="1"/>
</dbReference>
<reference evidence="3 4" key="1">
    <citation type="submission" date="2018-11" db="EMBL/GenBank/DDBJ databases">
        <title>Flavobacterium sp. nov., YIM 102796 draft genome.</title>
        <authorList>
            <person name="Li G."/>
            <person name="Jiang Y."/>
        </authorList>
    </citation>
    <scope>NUCLEOTIDE SEQUENCE [LARGE SCALE GENOMIC DNA]</scope>
    <source>
        <strain evidence="3 4">YIM 102796</strain>
    </source>
</reference>
<evidence type="ECO:0000313" key="4">
    <source>
        <dbReference type="Proteomes" id="UP000268372"/>
    </source>
</evidence>
<dbReference type="EMBL" id="RQTJ01000003">
    <property type="protein sequence ID" value="RRA96527.1"/>
    <property type="molecule type" value="Genomic_DNA"/>
</dbReference>
<evidence type="ECO:0000259" key="2">
    <source>
        <dbReference type="Pfam" id="PF03779"/>
    </source>
</evidence>
<sequence length="104" mass="11365">MLIGIPFLFAIPDGVPTTLLIVLGTATIVYSLMTNYELGLVKVLPMKVHLFIDVVSGLLLIAAPWLFGFADVIIWPFVVLGTLEVGAALMTKNKPYSNRYGQLE</sequence>
<feature type="transmembrane region" description="Helical" evidence="1">
    <location>
        <begin position="15"/>
        <end position="36"/>
    </location>
</feature>
<proteinExistence type="predicted"/>
<comment type="caution">
    <text evidence="3">The sequence shown here is derived from an EMBL/GenBank/DDBJ whole genome shotgun (WGS) entry which is preliminary data.</text>
</comment>
<evidence type="ECO:0000256" key="1">
    <source>
        <dbReference type="SAM" id="Phobius"/>
    </source>
</evidence>
<name>A0A3P1B5U6_9FLAO</name>
<accession>A0A3P1B5U6</accession>
<dbReference type="Proteomes" id="UP000268372">
    <property type="component" value="Unassembled WGS sequence"/>
</dbReference>
<feature type="transmembrane region" description="Helical" evidence="1">
    <location>
        <begin position="48"/>
        <end position="67"/>
    </location>
</feature>
<dbReference type="AlphaFoldDB" id="A0A3P1B5U6"/>
<keyword evidence="1" id="KW-0472">Membrane</keyword>
<protein>
    <recommendedName>
        <fullName evidence="2">SPW repeat-containing integral membrane domain-containing protein</fullName>
    </recommendedName>
</protein>
<gene>
    <name evidence="3" type="ORF">EG242_02720</name>
</gene>
<keyword evidence="1" id="KW-0812">Transmembrane</keyword>
<evidence type="ECO:0000313" key="3">
    <source>
        <dbReference type="EMBL" id="RRA96527.1"/>
    </source>
</evidence>
<feature type="domain" description="SPW repeat-containing integral membrane" evidence="2">
    <location>
        <begin position="2"/>
        <end position="89"/>
    </location>
</feature>
<keyword evidence="4" id="KW-1185">Reference proteome</keyword>